<dbReference type="RefSeq" id="XP_006811597.1">
    <property type="nucleotide sequence ID" value="XM_006811534.1"/>
</dbReference>
<feature type="compositionally biased region" description="Basic and acidic residues" evidence="1">
    <location>
        <begin position="1890"/>
        <end position="1903"/>
    </location>
</feature>
<dbReference type="PANTHER" id="PTHR21696">
    <property type="entry name" value="PROTEIN UNC-79 HOMOLOG"/>
    <property type="match status" value="1"/>
</dbReference>
<feature type="region of interest" description="Disordered" evidence="1">
    <location>
        <begin position="1001"/>
        <end position="1026"/>
    </location>
</feature>
<protein>
    <submittedName>
        <fullName evidence="3">LOW QUALITY PROTEIN: protein unc-79 homolog</fullName>
    </submittedName>
</protein>
<evidence type="ECO:0000313" key="2">
    <source>
        <dbReference type="Proteomes" id="UP000694865"/>
    </source>
</evidence>
<accession>A0ABM0LV06</accession>
<dbReference type="PANTHER" id="PTHR21696:SF2">
    <property type="entry name" value="PROTEIN UNC-79 HOMOLOG"/>
    <property type="match status" value="1"/>
</dbReference>
<feature type="region of interest" description="Disordered" evidence="1">
    <location>
        <begin position="1666"/>
        <end position="1689"/>
    </location>
</feature>
<feature type="compositionally biased region" description="Polar residues" evidence="1">
    <location>
        <begin position="1796"/>
        <end position="1812"/>
    </location>
</feature>
<feature type="compositionally biased region" description="Basic and acidic residues" evidence="1">
    <location>
        <begin position="823"/>
        <end position="834"/>
    </location>
</feature>
<reference evidence="3" key="1">
    <citation type="submission" date="2025-08" db="UniProtKB">
        <authorList>
            <consortium name="RefSeq"/>
        </authorList>
    </citation>
    <scope>IDENTIFICATION</scope>
    <source>
        <tissue evidence="3">Testes</tissue>
    </source>
</reference>
<evidence type="ECO:0000256" key="1">
    <source>
        <dbReference type="SAM" id="MobiDB-lite"/>
    </source>
</evidence>
<organism evidence="2 3">
    <name type="scientific">Saccoglossus kowalevskii</name>
    <name type="common">Acorn worm</name>
    <dbReference type="NCBI Taxonomy" id="10224"/>
    <lineage>
        <taxon>Eukaryota</taxon>
        <taxon>Metazoa</taxon>
        <taxon>Hemichordata</taxon>
        <taxon>Enteropneusta</taxon>
        <taxon>Harrimaniidae</taxon>
        <taxon>Saccoglossus</taxon>
    </lineage>
</organism>
<dbReference type="GeneID" id="100374509"/>
<feature type="compositionally biased region" description="Low complexity" evidence="1">
    <location>
        <begin position="1609"/>
        <end position="1628"/>
    </location>
</feature>
<proteinExistence type="predicted"/>
<feature type="compositionally biased region" description="Basic residues" evidence="1">
    <location>
        <begin position="1904"/>
        <end position="1922"/>
    </location>
</feature>
<feature type="region of interest" description="Disordered" evidence="1">
    <location>
        <begin position="1882"/>
        <end position="1925"/>
    </location>
</feature>
<feature type="region of interest" description="Disordered" evidence="1">
    <location>
        <begin position="815"/>
        <end position="839"/>
    </location>
</feature>
<feature type="compositionally biased region" description="Acidic residues" evidence="1">
    <location>
        <begin position="1736"/>
        <end position="1756"/>
    </location>
</feature>
<dbReference type="Pfam" id="PF14776">
    <property type="entry name" value="UNC-79"/>
    <property type="match status" value="1"/>
</dbReference>
<gene>
    <name evidence="3" type="primary">LOC100374509</name>
</gene>
<dbReference type="Proteomes" id="UP000694865">
    <property type="component" value="Unplaced"/>
</dbReference>
<feature type="region of interest" description="Disordered" evidence="1">
    <location>
        <begin position="1598"/>
        <end position="1637"/>
    </location>
</feature>
<feature type="compositionally biased region" description="Basic and acidic residues" evidence="1">
    <location>
        <begin position="1827"/>
        <end position="1847"/>
    </location>
</feature>
<dbReference type="SUPFAM" id="SSF48371">
    <property type="entry name" value="ARM repeat"/>
    <property type="match status" value="1"/>
</dbReference>
<name>A0ABM0LV06_SACKO</name>
<dbReference type="InterPro" id="IPR016024">
    <property type="entry name" value="ARM-type_fold"/>
</dbReference>
<sequence length="2569" mass="288149">MSTKSEQFSAKIRSLHDYQNRLIHNINPVPTGFDIANTLKYFTNTLRGILKGAPEPTEAEINSKRRINVRLSHFPNLDYFGLYGALVNLIDIMPSVQYGQSALGEAILQTFACIIAFLEPDILETLPYTVATTLAIFPASVNKETVELLCKTFLPMTLSFYSFSDDTDRNEPSYVTLSTSAITMLVLQQTTNKACHAQLVESMMTYAGNVCKDLLCVIAYGPQNARKPAVHLLFHYWPSLIPPLTEVRDYKYVAWKPISCQRSDCSNPSNKPAVKICMDPSVSAQYSETPPPLYVCTECSDLIARETNKILKNVLLPQEHVSKVCENKNCTSLDKLAVVTCYDSECTRYHGNKAVRYCQNCHQHQHGVESSHILQGLPPDPWNCPLEEQSYMVEAIVSLLKEAQPLDEKRVFEMGVSSSHHYSAGHHSNLRDHIDNEEWESQDGSGDGQRILSRYGVWMLVEKCTPGDNTPVEVFGRMLSMLFQWFVSTACQVGDDAGVALEQLKPEYLANWLIGLSHSHFDVLVSCLLPHPPEYAKVGGHWETLSSTLCQLEEGINRILALTPYNIVSFEVWDYIMPHWVEAIYNDVSEDDLMKLQDPLQKLLAIDLCPLPFSTEKMFSFVSRKFENSPSEEQEHGLTWLQILSQLEIVIPLQLVLSMFNKGVTGLIPSDQAVSENEPAATTTPDVNKKKHVEIKKLTGNELRVTCFVMMLDLVLKQAELQDLPFHQGLEDSLSKDMVSLITQMLSVGWNENHKCSEDEHLECTLCELTALWFQLALDLITYIAPRDPIKISELMEITDKKLEQTINEALHIHESKSQASHESSDAEPSKEKVSTPSVDDLLNMGNNIDTEFVAPNFVSANGFSATRVTSTMATSNGVSFSPTFTVPSTGVSRQVYPLLSETDTLSSLSAEALCTAVAENGTSLYSASSAHTKMLLTAQHASMPPHPSILKESTPQLTIANTTIPAVITTNAATNGTTTKTTIADANKHHKKGQSVEINIPVIDPSEKSKTPNGSESSSSEDKWPTSHGVFTFRISEFPKSLQLLYAFLKELPRHDDPDILLHLVSCIKVLCLNAECLNNAAKDHIGFLIWLQENLLLPSFWKFLHADLSHVVQILVLLILHCMALPGSMDVFWELVDTEFNSDDWQVRFNAVECITVMCRFIEKKMISNNAAIMSSLAHSFCYLISCVDDICPSVSAKAVLMIESIKRRSLKVLVSCLEFQWDSVIDDRRMILRHISILHHYLPDINALSWEFFMNRLDTISLEAQVDLEQNKEFPFPVDMTRSNAGLMDRSEAFMRKLNRARFARSRSESVRSLSLNITARYLRPTKHGDYRRTVSMPVNVPVNKMRVRHRSGEKSTYSRQISEPILPHSCLGDNLFSDGHLKNGEDDWFEIPPEIDLSSLDKETIHNLIFLMMKFMTTTDIENNQDERFAGKAMNTVLRHTMVLLGYNQYEKAFSLSPHQLRQSAVYYALLTGLPKVLDKNVKLGTQLMLLTVDLLKYCPSPQKSPHDFQPVDYTLWYLEPHCRHSWLMTLLVILYKYRLDMSTMSKQIHDLIRIAMNTIDAQVHFCKPKKPEPPQAEDIWGATSPALPAQKAGVIEEEDDSSIETESSAPHSPSSPLLEAESQPPLPTNANVNVTIPQENTAANKREENASIFAKIFSKSKDESKGKMLSTSWSVGDFRKSGSGKIAKSISYSALSKESRVTGVDHNGRQPTSIDAKQHLHGLPESPVIKEEEDEEEDGENDYDDEEEEEESAKPEQPLLKSDEDSTPLVTIDDLLRSSTPQFTLGGDGDSSASDPTTPPNGQNVNAQQQQQEGTPIPSDSMDEKRTPESARTSESESDIPKFIKFRAKKHRKIGLSSVVAQKLALGGEREYTKAQTLKKASKGAQKEIDKAKREDRKSRRQRVKSKRRSSKGKTKHSSVFSAVRRYHDDKNIIVANKCSECGVALEEYDEDTISLAIVTLSTYVHRDPSQSAPLLMEMLQVVGRIAGSTLYPWQPESLVNTPASSITVARQFLRCTLHQMAPMGIFPQLFQTRMEDPYFMKTLAASLTDFNELNPIAPISYLLEGLNFKKTLPGQHTLIVLYNLADYLECLPTESAAVWSPVLPLFETFFRKLLGFLPDHCDMTSTFRIMIALLKTPISKNLQALLDPFSKVISYALQKCRCKLQNLLDICMACHRTFIKERDKIYLTRATVLELSTALKFKSALPDANILLILQLVLLDSGGRLSESNILEEEIGVYDIKSLGPTGAADCMKQSLSDALEFIGDLHTLTKVKNNMKGGSQNLNEDTLGSHLKAGIAQFIAVEFTYANQRDSRGINRYLPWLCHPPSTMQQGPREFIDCIAHIRMLSWLLLGSLMHSAMFDNAIDNNGVTCQPIPLEAGIHIADHVLVILTGFSELSKTSVLHMSSLFHAFILCQLWTMYCEQSASSSSANSELHSVASLTIMDFWGRVTPGILQLLSHSKVLAEMVNLHFLGLMEALQECNSSVLSKLFPLWTPILYSYHAQLPGSMHVRLQTVENYQPADPTKMEVLSYRSQMLLKWLKRLQFKMGQIEIQSSAATQFYTV</sequence>
<dbReference type="InterPro" id="IPR024855">
    <property type="entry name" value="UNC79"/>
</dbReference>
<keyword evidence="2" id="KW-1185">Reference proteome</keyword>
<feature type="region of interest" description="Disordered" evidence="1">
    <location>
        <begin position="1703"/>
        <end position="1847"/>
    </location>
</feature>
<evidence type="ECO:0000313" key="3">
    <source>
        <dbReference type="RefSeq" id="XP_006811597.1"/>
    </source>
</evidence>